<dbReference type="AlphaFoldDB" id="A0A917IZK6"/>
<keyword evidence="2" id="KW-1185">Reference proteome</keyword>
<reference evidence="1" key="1">
    <citation type="journal article" date="2014" name="Int. J. Syst. Evol. Microbiol.">
        <title>Complete genome sequence of Corynebacterium casei LMG S-19264T (=DSM 44701T), isolated from a smear-ripened cheese.</title>
        <authorList>
            <consortium name="US DOE Joint Genome Institute (JGI-PGF)"/>
            <person name="Walter F."/>
            <person name="Albersmeier A."/>
            <person name="Kalinowski J."/>
            <person name="Ruckert C."/>
        </authorList>
    </citation>
    <scope>NUCLEOTIDE SEQUENCE</scope>
    <source>
        <strain evidence="1">CGMCC 1.15290</strain>
    </source>
</reference>
<evidence type="ECO:0000313" key="1">
    <source>
        <dbReference type="EMBL" id="GGH73761.1"/>
    </source>
</evidence>
<reference evidence="1" key="2">
    <citation type="submission" date="2020-09" db="EMBL/GenBank/DDBJ databases">
        <authorList>
            <person name="Sun Q."/>
            <person name="Zhou Y."/>
        </authorList>
    </citation>
    <scope>NUCLEOTIDE SEQUENCE</scope>
    <source>
        <strain evidence="1">CGMCC 1.15290</strain>
    </source>
</reference>
<dbReference type="Gene3D" id="3.10.490.10">
    <property type="entry name" value="Gamma-glutamyl cyclotransferase-like"/>
    <property type="match status" value="1"/>
</dbReference>
<dbReference type="EMBL" id="BMIB01000003">
    <property type="protein sequence ID" value="GGH73761.1"/>
    <property type="molecule type" value="Genomic_DNA"/>
</dbReference>
<name>A0A917IZK6_9BACT</name>
<comment type="caution">
    <text evidence="1">The sequence shown here is derived from an EMBL/GenBank/DDBJ whole genome shotgun (WGS) entry which is preliminary data.</text>
</comment>
<organism evidence="1 2">
    <name type="scientific">Filimonas zeae</name>
    <dbReference type="NCBI Taxonomy" id="1737353"/>
    <lineage>
        <taxon>Bacteria</taxon>
        <taxon>Pseudomonadati</taxon>
        <taxon>Bacteroidota</taxon>
        <taxon>Chitinophagia</taxon>
        <taxon>Chitinophagales</taxon>
        <taxon>Chitinophagaceae</taxon>
        <taxon>Filimonas</taxon>
    </lineage>
</organism>
<sequence length="155" mass="17613">MIMEQVIHSLNNKKNIFTDRFGHLSYPDVSATEASLLQKQHPGHAFIVYGGLAPGGMHYNFIKNIRGQWQQCTIQGRLENKGWGADLGYAGYRTAGEEEAQAITAHILFSEDMGHHWQRLDEFVGEGYIRQLTRYTLEDGTEGVGYVYVVRTDIY</sequence>
<proteinExistence type="predicted"/>
<evidence type="ECO:0000313" key="2">
    <source>
        <dbReference type="Proteomes" id="UP000627292"/>
    </source>
</evidence>
<gene>
    <name evidence="1" type="ORF">GCM10011379_35640</name>
</gene>
<protein>
    <recommendedName>
        <fullName evidence="3">Gamma-glutamylcyclotransferase AIG2-like domain-containing protein</fullName>
    </recommendedName>
</protein>
<dbReference type="Proteomes" id="UP000627292">
    <property type="component" value="Unassembled WGS sequence"/>
</dbReference>
<dbReference type="SUPFAM" id="SSF110857">
    <property type="entry name" value="Gamma-glutamyl cyclotransferase-like"/>
    <property type="match status" value="1"/>
</dbReference>
<accession>A0A917IZK6</accession>
<evidence type="ECO:0008006" key="3">
    <source>
        <dbReference type="Google" id="ProtNLM"/>
    </source>
</evidence>
<dbReference type="InterPro" id="IPR036568">
    <property type="entry name" value="GGCT-like_sf"/>
</dbReference>